<evidence type="ECO:0000313" key="2">
    <source>
        <dbReference type="Proteomes" id="UP000597338"/>
    </source>
</evidence>
<proteinExistence type="predicted"/>
<protein>
    <submittedName>
        <fullName evidence="1">Uncharacterized protein</fullName>
    </submittedName>
</protein>
<reference evidence="2" key="1">
    <citation type="journal article" date="2019" name="Int. J. Syst. Evol. Microbiol.">
        <title>The Global Catalogue of Microorganisms (GCM) 10K type strain sequencing project: providing services to taxonomists for standard genome sequencing and annotation.</title>
        <authorList>
            <consortium name="The Broad Institute Genomics Platform"/>
            <consortium name="The Broad Institute Genome Sequencing Center for Infectious Disease"/>
            <person name="Wu L."/>
            <person name="Ma J."/>
        </authorList>
    </citation>
    <scope>NUCLEOTIDE SEQUENCE [LARGE SCALE GENOMIC DNA]</scope>
    <source>
        <strain evidence="2">CGMCC 1.15342</strain>
    </source>
</reference>
<evidence type="ECO:0000313" key="1">
    <source>
        <dbReference type="EMBL" id="GGC16358.1"/>
    </source>
</evidence>
<comment type="caution">
    <text evidence="1">The sequence shown here is derived from an EMBL/GenBank/DDBJ whole genome shotgun (WGS) entry which is preliminary data.</text>
</comment>
<name>A0ABQ1L3N6_9SPHI</name>
<dbReference type="Proteomes" id="UP000597338">
    <property type="component" value="Unassembled WGS sequence"/>
</dbReference>
<keyword evidence="2" id="KW-1185">Reference proteome</keyword>
<gene>
    <name evidence="1" type="ORF">GCM10011386_05230</name>
</gene>
<accession>A0ABQ1L3N6</accession>
<organism evidence="1 2">
    <name type="scientific">Parapedobacter defluvii</name>
    <dbReference type="NCBI Taxonomy" id="2045106"/>
    <lineage>
        <taxon>Bacteria</taxon>
        <taxon>Pseudomonadati</taxon>
        <taxon>Bacteroidota</taxon>
        <taxon>Sphingobacteriia</taxon>
        <taxon>Sphingobacteriales</taxon>
        <taxon>Sphingobacteriaceae</taxon>
        <taxon>Parapedobacter</taxon>
    </lineage>
</organism>
<dbReference type="EMBL" id="BMIK01000001">
    <property type="protein sequence ID" value="GGC16358.1"/>
    <property type="molecule type" value="Genomic_DNA"/>
</dbReference>
<sequence>MFFENYTKRVGRSLLNLTTFTIVFEKHYFLTIKGNKFTFIYEK</sequence>